<sequence>MHKVAKNERCGQVVTRTICLLSRKRVAALCFQRLVLPLFHVKQRLLGFTFLPLFLLAFFSL</sequence>
<organism evidence="1 2">
    <name type="scientific">Ascaris lumbricoides</name>
    <name type="common">Giant roundworm</name>
    <dbReference type="NCBI Taxonomy" id="6252"/>
    <lineage>
        <taxon>Eukaryota</taxon>
        <taxon>Metazoa</taxon>
        <taxon>Ecdysozoa</taxon>
        <taxon>Nematoda</taxon>
        <taxon>Chromadorea</taxon>
        <taxon>Rhabditida</taxon>
        <taxon>Spirurina</taxon>
        <taxon>Ascaridomorpha</taxon>
        <taxon>Ascaridoidea</taxon>
        <taxon>Ascarididae</taxon>
        <taxon>Ascaris</taxon>
    </lineage>
</organism>
<protein>
    <submittedName>
        <fullName evidence="2">Uncharacterized protein</fullName>
    </submittedName>
</protein>
<dbReference type="WBParaSite" id="ALUE_0001277201-mRNA-1">
    <property type="protein sequence ID" value="ALUE_0001277201-mRNA-1"/>
    <property type="gene ID" value="ALUE_0001277201"/>
</dbReference>
<reference evidence="2" key="1">
    <citation type="submission" date="2017-02" db="UniProtKB">
        <authorList>
            <consortium name="WormBaseParasite"/>
        </authorList>
    </citation>
    <scope>IDENTIFICATION</scope>
</reference>
<name>A0A0M3I6R2_ASCLU</name>
<evidence type="ECO:0000313" key="2">
    <source>
        <dbReference type="WBParaSite" id="ALUE_0001277201-mRNA-1"/>
    </source>
</evidence>
<accession>A0A0M3I6R2</accession>
<keyword evidence="1" id="KW-1185">Reference proteome</keyword>
<dbReference type="Proteomes" id="UP000036681">
    <property type="component" value="Unplaced"/>
</dbReference>
<dbReference type="AlphaFoldDB" id="A0A0M3I6R2"/>
<evidence type="ECO:0000313" key="1">
    <source>
        <dbReference type="Proteomes" id="UP000036681"/>
    </source>
</evidence>
<proteinExistence type="predicted"/>